<dbReference type="InterPro" id="IPR006566">
    <property type="entry name" value="FBD"/>
</dbReference>
<sequence length="364" mass="39448">MNCLCFVDTGSEKVLLILELRGLPCSLLECKCLTLDIRIEKWDLRGIAKLLEISPYLETLFKSTGTLQPDKFHFSEDFDDAYRSIGKNYIQSRKKHSEHSLLHLKNSEFIGFRSLFFEVELVKFLLEHARVLEEIVIHSKGGVESATFTIKNHCPYTIWPGILTGQGAPASSTGFELPSQASSTVNIPAPWSGRVWARFVCNNAGGRLTCRSGDCGSGQVACNGAGAIPPATLVEFTIAAGGGTDFYDVSLVDGFNLPVTVTPLGRPGCPSTSCPVDVNAQCPGELSIKNTDGGTIGCKSACLAFHQPQFCCTGAFGSPQTCKPSSYSLFFKRLCPQAYSYAYDDRSSTFTCSGGANYLITFCP</sequence>
<organism evidence="2 3">
    <name type="scientific">Actinidia rufa</name>
    <dbReference type="NCBI Taxonomy" id="165716"/>
    <lineage>
        <taxon>Eukaryota</taxon>
        <taxon>Viridiplantae</taxon>
        <taxon>Streptophyta</taxon>
        <taxon>Embryophyta</taxon>
        <taxon>Tracheophyta</taxon>
        <taxon>Spermatophyta</taxon>
        <taxon>Magnoliopsida</taxon>
        <taxon>eudicotyledons</taxon>
        <taxon>Gunneridae</taxon>
        <taxon>Pentapetalae</taxon>
        <taxon>asterids</taxon>
        <taxon>Ericales</taxon>
        <taxon>Actinidiaceae</taxon>
        <taxon>Actinidia</taxon>
    </lineage>
</organism>
<dbReference type="AlphaFoldDB" id="A0A7J0G836"/>
<dbReference type="Pfam" id="PF08387">
    <property type="entry name" value="FBD"/>
    <property type="match status" value="1"/>
</dbReference>
<proteinExistence type="predicted"/>
<dbReference type="Gene3D" id="2.60.110.10">
    <property type="entry name" value="Thaumatin"/>
    <property type="match status" value="1"/>
</dbReference>
<dbReference type="InterPro" id="IPR001938">
    <property type="entry name" value="Thaumatin"/>
</dbReference>
<dbReference type="OrthoDB" id="430315at2759"/>
<protein>
    <submittedName>
        <fullName evidence="2">Pathogenesis-related thaumatin superfamily protein</fullName>
    </submittedName>
</protein>
<evidence type="ECO:0000313" key="2">
    <source>
        <dbReference type="EMBL" id="GFZ06868.1"/>
    </source>
</evidence>
<dbReference type="InterPro" id="IPR037176">
    <property type="entry name" value="Osmotin/thaumatin-like_sf"/>
</dbReference>
<dbReference type="FunFam" id="2.60.110.10:FF:000004">
    <property type="entry name" value="THAUMATIN-LIKE PROTEIN 1"/>
    <property type="match status" value="1"/>
</dbReference>
<reference evidence="2 3" key="1">
    <citation type="submission" date="2019-07" db="EMBL/GenBank/DDBJ databases">
        <title>De Novo Assembly of kiwifruit Actinidia rufa.</title>
        <authorList>
            <person name="Sugita-Konishi S."/>
            <person name="Sato K."/>
            <person name="Mori E."/>
            <person name="Abe Y."/>
            <person name="Kisaki G."/>
            <person name="Hamano K."/>
            <person name="Suezawa K."/>
            <person name="Otani M."/>
            <person name="Fukuda T."/>
            <person name="Manabe T."/>
            <person name="Gomi K."/>
            <person name="Tabuchi M."/>
            <person name="Akimitsu K."/>
            <person name="Kataoka I."/>
        </authorList>
    </citation>
    <scope>NUCLEOTIDE SEQUENCE [LARGE SCALE GENOMIC DNA]</scope>
    <source>
        <strain evidence="3">cv. Fuchu</strain>
    </source>
</reference>
<comment type="caution">
    <text evidence="2">The sequence shown here is derived from an EMBL/GenBank/DDBJ whole genome shotgun (WGS) entry which is preliminary data.</text>
</comment>
<evidence type="ECO:0000313" key="3">
    <source>
        <dbReference type="Proteomes" id="UP000585474"/>
    </source>
</evidence>
<dbReference type="EMBL" id="BJWL01000018">
    <property type="protein sequence ID" value="GFZ06868.1"/>
    <property type="molecule type" value="Genomic_DNA"/>
</dbReference>
<evidence type="ECO:0000259" key="1">
    <source>
        <dbReference type="Pfam" id="PF08387"/>
    </source>
</evidence>
<dbReference type="PANTHER" id="PTHR31048">
    <property type="entry name" value="OS03G0233200 PROTEIN"/>
    <property type="match status" value="1"/>
</dbReference>
<dbReference type="SUPFAM" id="SSF49870">
    <property type="entry name" value="Osmotin, thaumatin-like protein"/>
    <property type="match status" value="1"/>
</dbReference>
<accession>A0A7J0G836</accession>
<dbReference type="Proteomes" id="UP000585474">
    <property type="component" value="Unassembled WGS sequence"/>
</dbReference>
<keyword evidence="3" id="KW-1185">Reference proteome</keyword>
<dbReference type="CDD" id="cd09218">
    <property type="entry name" value="TLP-PA"/>
    <property type="match status" value="1"/>
</dbReference>
<feature type="domain" description="FBD" evidence="1">
    <location>
        <begin position="101"/>
        <end position="137"/>
    </location>
</feature>
<gene>
    <name evidence="2" type="ORF">Acr_18g0010380</name>
</gene>
<dbReference type="SMART" id="SM00205">
    <property type="entry name" value="THN"/>
    <property type="match status" value="1"/>
</dbReference>
<dbReference type="PRINTS" id="PR00347">
    <property type="entry name" value="THAUMATIN"/>
</dbReference>
<name>A0A7J0G836_9ERIC</name>
<dbReference type="Pfam" id="PF00314">
    <property type="entry name" value="Thaumatin"/>
    <property type="match status" value="1"/>
</dbReference>
<dbReference type="PROSITE" id="PS51367">
    <property type="entry name" value="THAUMATIN_2"/>
    <property type="match status" value="1"/>
</dbReference>